<dbReference type="RefSeq" id="WP_035965271.1">
    <property type="nucleotide sequence ID" value="NZ_JAQDQR010000005.1"/>
</dbReference>
<keyword evidence="1" id="KW-0472">Membrane</keyword>
<accession>A0A0B0D6D2</accession>
<dbReference type="AlphaFoldDB" id="A0A0B0D6D2"/>
<feature type="transmembrane region" description="Helical" evidence="1">
    <location>
        <begin position="86"/>
        <end position="103"/>
    </location>
</feature>
<sequence length="143" mass="14978">MAAPDRRTAPGAATSRPWTASVITVLVALEAAALLAVAVGLVVSLFSVHVLPVAGIIFATVVLAAGALWLGAAARGTWRGLRWPRAAVLVSQAFLLIVGLSFLQRTMGFWGIAVAAVAVVTVLCLFAPRTVAWMHRTHDDVAR</sequence>
<dbReference type="eggNOG" id="ENOG5033NYA">
    <property type="taxonomic scope" value="Bacteria"/>
</dbReference>
<name>A0A0B0D6D2_9MICC</name>
<evidence type="ECO:0000313" key="2">
    <source>
        <dbReference type="EMBL" id="KHE73531.1"/>
    </source>
</evidence>
<organism evidence="2 3">
    <name type="scientific">Kocuria marina</name>
    <dbReference type="NCBI Taxonomy" id="223184"/>
    <lineage>
        <taxon>Bacteria</taxon>
        <taxon>Bacillati</taxon>
        <taxon>Actinomycetota</taxon>
        <taxon>Actinomycetes</taxon>
        <taxon>Micrococcales</taxon>
        <taxon>Micrococcaceae</taxon>
        <taxon>Kocuria</taxon>
    </lineage>
</organism>
<feature type="transmembrane region" description="Helical" evidence="1">
    <location>
        <begin position="109"/>
        <end position="127"/>
    </location>
</feature>
<keyword evidence="1" id="KW-0812">Transmembrane</keyword>
<dbReference type="Proteomes" id="UP000030664">
    <property type="component" value="Unassembled WGS sequence"/>
</dbReference>
<feature type="transmembrane region" description="Helical" evidence="1">
    <location>
        <begin position="21"/>
        <end position="47"/>
    </location>
</feature>
<keyword evidence="1" id="KW-1133">Transmembrane helix</keyword>
<gene>
    <name evidence="2" type="ORF">AS25_11555</name>
</gene>
<protein>
    <submittedName>
        <fullName evidence="2">Uncharacterized protein</fullName>
    </submittedName>
</protein>
<comment type="caution">
    <text evidence="2">The sequence shown here is derived from an EMBL/GenBank/DDBJ whole genome shotgun (WGS) entry which is preliminary data.</text>
</comment>
<dbReference type="EMBL" id="JROM01000055">
    <property type="protein sequence ID" value="KHE73531.1"/>
    <property type="molecule type" value="Genomic_DNA"/>
</dbReference>
<evidence type="ECO:0000256" key="1">
    <source>
        <dbReference type="SAM" id="Phobius"/>
    </source>
</evidence>
<reference evidence="2 3" key="1">
    <citation type="submission" date="2014-09" db="EMBL/GenBank/DDBJ databases">
        <title>High-quality draft genome sequence of Kocuria marina SO9-6, an actinobacterium isolated from a copper mine.</title>
        <authorList>
            <person name="Castro D.B."/>
            <person name="Pereira L.B."/>
            <person name="Silva M.V."/>
            <person name="Silva B.P."/>
            <person name="Zanardi B.R."/>
            <person name="Carlos C."/>
            <person name="Belgini D.R."/>
            <person name="Limache E.G."/>
            <person name="Lacerda G.V."/>
            <person name="Nery M.B."/>
            <person name="Gomes M.B."/>
            <person name="Souza S."/>
            <person name="Silva T.M."/>
            <person name="Rodrigues V.D."/>
            <person name="Paulino L.C."/>
            <person name="Vicentini R."/>
            <person name="Ferraz L.F."/>
            <person name="Ottoboni L.M."/>
        </authorList>
    </citation>
    <scope>NUCLEOTIDE SEQUENCE [LARGE SCALE GENOMIC DNA]</scope>
    <source>
        <strain evidence="2 3">SO9-6</strain>
    </source>
</reference>
<feature type="transmembrane region" description="Helical" evidence="1">
    <location>
        <begin position="53"/>
        <end position="74"/>
    </location>
</feature>
<evidence type="ECO:0000313" key="3">
    <source>
        <dbReference type="Proteomes" id="UP000030664"/>
    </source>
</evidence>
<proteinExistence type="predicted"/>